<dbReference type="CDD" id="cd00593">
    <property type="entry name" value="RIBOc"/>
    <property type="match status" value="2"/>
</dbReference>
<proteinExistence type="predicted"/>
<protein>
    <submittedName>
        <fullName evidence="12">Uncharacterized protein</fullName>
    </submittedName>
</protein>
<comment type="caution">
    <text evidence="12">The sequence shown here is derived from an EMBL/GenBank/DDBJ whole genome shotgun (WGS) entry which is preliminary data.</text>
</comment>
<comment type="cofactor">
    <cofactor evidence="1">
        <name>Mn(2+)</name>
        <dbReference type="ChEBI" id="CHEBI:29035"/>
    </cofactor>
</comment>
<keyword evidence="6" id="KW-0255">Endonuclease</keyword>
<dbReference type="SMART" id="SM00949">
    <property type="entry name" value="PAZ"/>
    <property type="match status" value="1"/>
</dbReference>
<evidence type="ECO:0000256" key="2">
    <source>
        <dbReference type="ARBA" id="ARBA00001946"/>
    </source>
</evidence>
<dbReference type="EMBL" id="JABFAB010000013">
    <property type="protein sequence ID" value="MBA0668838.1"/>
    <property type="molecule type" value="Genomic_DNA"/>
</dbReference>
<accession>A0A7J8W1G7</accession>
<dbReference type="InterPro" id="IPR036085">
    <property type="entry name" value="PAZ_dom_sf"/>
</dbReference>
<evidence type="ECO:0000256" key="5">
    <source>
        <dbReference type="ARBA" id="ARBA00022741"/>
    </source>
</evidence>
<comment type="cofactor">
    <cofactor evidence="2">
        <name>Mg(2+)</name>
        <dbReference type="ChEBI" id="CHEBI:18420"/>
    </cofactor>
</comment>
<evidence type="ECO:0000256" key="8">
    <source>
        <dbReference type="ARBA" id="ARBA00023211"/>
    </source>
</evidence>
<evidence type="ECO:0000256" key="9">
    <source>
        <dbReference type="SAM" id="MobiDB-lite"/>
    </source>
</evidence>
<dbReference type="InterPro" id="IPR003100">
    <property type="entry name" value="PAZ_dom"/>
</dbReference>
<dbReference type="Gene3D" id="1.10.1520.10">
    <property type="entry name" value="Ribonuclease III domain"/>
    <property type="match status" value="3"/>
</dbReference>
<dbReference type="Proteomes" id="UP000593573">
    <property type="component" value="Unassembled WGS sequence"/>
</dbReference>
<keyword evidence="4" id="KW-0677">Repeat</keyword>
<evidence type="ECO:0000256" key="4">
    <source>
        <dbReference type="ARBA" id="ARBA00022737"/>
    </source>
</evidence>
<dbReference type="InterPro" id="IPR000999">
    <property type="entry name" value="RNase_III_dom"/>
</dbReference>
<keyword evidence="13" id="KW-1185">Reference proteome</keyword>
<dbReference type="PROSITE" id="PS50821">
    <property type="entry name" value="PAZ"/>
    <property type="match status" value="1"/>
</dbReference>
<sequence length="977" mass="109711">MTNTAMNRDPDLSLPENRTLEETNVSIVAAAGASIEETSKNRSASKGKDPIFDSGAVQTGTIWLITMIYLRVRLLKFRTTRWKELHGTTQIRAFSGSWGEKADASVFFAYKIDFSCNVVSVVYSGFVLLIESKLADDVGNIEVDLYLIGKIAKARVSFYGKVHLDAVQITAAKRFQEIFFNGLFGRLFVGSSRTSRELLFHSKTSLLWHNMYLLLPLEDSLSNELRINWPGITACTLAVEFLTADGNRGNPSLNQTDSSVIEHKETNVIHFANRSIDVNNISNIVVLAIHTGRIYSTIELVHDTSAKSSFNDIVDMNSSKFATFSEYYNRKYCIVLKHPGQPLLLLKQSHNPHNLLVDFNDEDFSAQALQASSVNEKSWNNIHMPLKLLLVLDVPVYVLKAFYLLPSLMHQLESLMLASQLREEIDFRSSNFDIPSSMILEALTTLRCCESFSMERLEFLGDSVLKYAVSYHLFLRDPEKHEGELSMIRSLALRNSTLHKLGTDRKLQVRILLYLFEPFLLITGISWVDSREVPLDKKFQTEDLEIKVSISCDRGHRWMCSKTISDCVEALIGAYYVSGGLIAALHMMKWLGIDAELDPSLVAEAINRASLQSYFPNDEIQIIESKIGYKFSMKFFLQETLTHASANEFYCYQRLEFLGDSVLDLLITRYLYCNHTDIDSGELTDLRSASALGDLIESIVAAILIDANLNLDEVWRIVEPLLSPIVTPDKLELPPLRELNELCDSLGYFIREKCVNTGEMVHAKLWLQLDDILLVGEAFNRSKKVAKGKAALYLLKELEDRGISRKRTKQDHAGSSGTTDDGLLEPKMCKQQRIAEIPSPTNDSSRPAYGAGIPSPANASSRTAYGFSSDALVIARINTNKGRPRATLYEICRKQLWPRPTFETTEGRSRSPMEIGKGADRKIGFNSFVTKITLNVPSSGIIECTGDVRADKKSSCDPAAFLMLYIKELGKLIIRDS</sequence>
<dbReference type="GO" id="GO:0005634">
    <property type="term" value="C:nucleus"/>
    <property type="evidence" value="ECO:0007669"/>
    <property type="project" value="TreeGrafter"/>
</dbReference>
<dbReference type="SUPFAM" id="SSF69065">
    <property type="entry name" value="RNase III domain-like"/>
    <property type="match status" value="2"/>
</dbReference>
<evidence type="ECO:0000256" key="7">
    <source>
        <dbReference type="ARBA" id="ARBA00022801"/>
    </source>
</evidence>
<gene>
    <name evidence="12" type="ORF">Goklo_001716</name>
</gene>
<dbReference type="SMART" id="SM00535">
    <property type="entry name" value="RIBOc"/>
    <property type="match status" value="2"/>
</dbReference>
<dbReference type="SUPFAM" id="SSF54768">
    <property type="entry name" value="dsRNA-binding domain-like"/>
    <property type="match status" value="1"/>
</dbReference>
<evidence type="ECO:0000256" key="6">
    <source>
        <dbReference type="ARBA" id="ARBA00022759"/>
    </source>
</evidence>
<keyword evidence="5" id="KW-0547">Nucleotide-binding</keyword>
<dbReference type="InterPro" id="IPR036389">
    <property type="entry name" value="RNase_III_sf"/>
</dbReference>
<dbReference type="FunFam" id="2.170.260.10:FF:000004">
    <property type="entry name" value="Dicer-like 104"/>
    <property type="match status" value="1"/>
</dbReference>
<dbReference type="GO" id="GO:0005737">
    <property type="term" value="C:cytoplasm"/>
    <property type="evidence" value="ECO:0007669"/>
    <property type="project" value="TreeGrafter"/>
</dbReference>
<evidence type="ECO:0000313" key="13">
    <source>
        <dbReference type="Proteomes" id="UP000593573"/>
    </source>
</evidence>
<dbReference type="AlphaFoldDB" id="A0A7J8W1G7"/>
<keyword evidence="3" id="KW-0540">Nuclease</keyword>
<dbReference type="Gene3D" id="3.30.160.20">
    <property type="match status" value="1"/>
</dbReference>
<dbReference type="PROSITE" id="PS50142">
    <property type="entry name" value="RNASE_3_2"/>
    <property type="match status" value="2"/>
</dbReference>
<dbReference type="GO" id="GO:0004525">
    <property type="term" value="F:ribonuclease III activity"/>
    <property type="evidence" value="ECO:0007669"/>
    <property type="project" value="InterPro"/>
</dbReference>
<evidence type="ECO:0000313" key="12">
    <source>
        <dbReference type="EMBL" id="MBA0668838.1"/>
    </source>
</evidence>
<evidence type="ECO:0000259" key="11">
    <source>
        <dbReference type="PROSITE" id="PS50821"/>
    </source>
</evidence>
<feature type="region of interest" description="Disordered" evidence="9">
    <location>
        <begin position="805"/>
        <end position="857"/>
    </location>
</feature>
<dbReference type="Pfam" id="PF02170">
    <property type="entry name" value="PAZ"/>
    <property type="match status" value="1"/>
</dbReference>
<organism evidence="12 13">
    <name type="scientific">Gossypium klotzschianum</name>
    <dbReference type="NCBI Taxonomy" id="34286"/>
    <lineage>
        <taxon>Eukaryota</taxon>
        <taxon>Viridiplantae</taxon>
        <taxon>Streptophyta</taxon>
        <taxon>Embryophyta</taxon>
        <taxon>Tracheophyta</taxon>
        <taxon>Spermatophyta</taxon>
        <taxon>Magnoliopsida</taxon>
        <taxon>eudicotyledons</taxon>
        <taxon>Gunneridae</taxon>
        <taxon>Pentapetalae</taxon>
        <taxon>rosids</taxon>
        <taxon>malvids</taxon>
        <taxon>Malvales</taxon>
        <taxon>Malvaceae</taxon>
        <taxon>Malvoideae</taxon>
        <taxon>Gossypium</taxon>
    </lineage>
</organism>
<evidence type="ECO:0000256" key="1">
    <source>
        <dbReference type="ARBA" id="ARBA00001936"/>
    </source>
</evidence>
<reference evidence="12 13" key="1">
    <citation type="journal article" date="2019" name="Genome Biol. Evol.">
        <title>Insights into the evolution of the New World diploid cottons (Gossypium, subgenus Houzingenia) based on genome sequencing.</title>
        <authorList>
            <person name="Grover C.E."/>
            <person name="Arick M.A. 2nd"/>
            <person name="Thrash A."/>
            <person name="Conover J.L."/>
            <person name="Sanders W.S."/>
            <person name="Peterson D.G."/>
            <person name="Frelichowski J.E."/>
            <person name="Scheffler J.A."/>
            <person name="Scheffler B.E."/>
            <person name="Wendel J.F."/>
        </authorList>
    </citation>
    <scope>NUCLEOTIDE SEQUENCE [LARGE SCALE GENOMIC DNA]</scope>
    <source>
        <strain evidence="12">57</strain>
        <tissue evidence="12">Leaf</tissue>
    </source>
</reference>
<dbReference type="SUPFAM" id="SSF101690">
    <property type="entry name" value="PAZ domain"/>
    <property type="match status" value="1"/>
</dbReference>
<dbReference type="GO" id="GO:0030422">
    <property type="term" value="P:siRNA processing"/>
    <property type="evidence" value="ECO:0007669"/>
    <property type="project" value="TreeGrafter"/>
</dbReference>
<dbReference type="PANTHER" id="PTHR14950:SF46">
    <property type="entry name" value="ENDORIBONUCLEASE DICER HOMOLOG 3"/>
    <property type="match status" value="1"/>
</dbReference>
<evidence type="ECO:0000259" key="10">
    <source>
        <dbReference type="PROSITE" id="PS50142"/>
    </source>
</evidence>
<feature type="domain" description="PAZ" evidence="11">
    <location>
        <begin position="267"/>
        <end position="393"/>
    </location>
</feature>
<feature type="domain" description="RNase III" evidence="10">
    <location>
        <begin position="620"/>
        <end position="689"/>
    </location>
</feature>
<dbReference type="PROSITE" id="PS00517">
    <property type="entry name" value="RNASE_3_1"/>
    <property type="match status" value="2"/>
</dbReference>
<evidence type="ECO:0000256" key="3">
    <source>
        <dbReference type="ARBA" id="ARBA00022722"/>
    </source>
</evidence>
<keyword evidence="8" id="KW-0464">Manganese</keyword>
<name>A0A7J8W1G7_9ROSI</name>
<dbReference type="Pfam" id="PF00636">
    <property type="entry name" value="Ribonuclease_3"/>
    <property type="match status" value="2"/>
</dbReference>
<dbReference type="OrthoDB" id="6513042at2759"/>
<dbReference type="GO" id="GO:0003723">
    <property type="term" value="F:RNA binding"/>
    <property type="evidence" value="ECO:0007669"/>
    <property type="project" value="InterPro"/>
</dbReference>
<dbReference type="GO" id="GO:0000166">
    <property type="term" value="F:nucleotide binding"/>
    <property type="evidence" value="ECO:0007669"/>
    <property type="project" value="UniProtKB-KW"/>
</dbReference>
<keyword evidence="7" id="KW-0378">Hydrolase</keyword>
<dbReference type="Gene3D" id="2.170.260.10">
    <property type="entry name" value="paz domain"/>
    <property type="match status" value="1"/>
</dbReference>
<dbReference type="PANTHER" id="PTHR14950">
    <property type="entry name" value="DICER-RELATED"/>
    <property type="match status" value="1"/>
</dbReference>
<feature type="domain" description="RNase III" evidence="10">
    <location>
        <begin position="418"/>
        <end position="580"/>
    </location>
</feature>